<dbReference type="GO" id="GO:0005886">
    <property type="term" value="C:plasma membrane"/>
    <property type="evidence" value="ECO:0007669"/>
    <property type="project" value="TreeGrafter"/>
</dbReference>
<feature type="domain" description="Protein kinase" evidence="8">
    <location>
        <begin position="86"/>
        <end position="365"/>
    </location>
</feature>
<dbReference type="Gene3D" id="3.30.200.20">
    <property type="entry name" value="Phosphorylase Kinase, domain 1"/>
    <property type="match status" value="1"/>
</dbReference>
<evidence type="ECO:0000313" key="10">
    <source>
        <dbReference type="Proteomes" id="UP001341281"/>
    </source>
</evidence>
<feature type="non-terminal residue" evidence="9">
    <location>
        <position position="1"/>
    </location>
</feature>
<keyword evidence="2" id="KW-0808">Transferase</keyword>
<feature type="binding site" evidence="6">
    <location>
        <position position="114"/>
    </location>
    <ligand>
        <name>ATP</name>
        <dbReference type="ChEBI" id="CHEBI:30616"/>
    </ligand>
</feature>
<dbReference type="Proteomes" id="UP001341281">
    <property type="component" value="Chromosome 03"/>
</dbReference>
<dbReference type="EMBL" id="CP144747">
    <property type="protein sequence ID" value="WVZ66217.1"/>
    <property type="molecule type" value="Genomic_DNA"/>
</dbReference>
<dbReference type="InterPro" id="IPR001245">
    <property type="entry name" value="Ser-Thr/Tyr_kinase_cat_dom"/>
</dbReference>
<feature type="transmembrane region" description="Helical" evidence="7">
    <location>
        <begin position="26"/>
        <end position="46"/>
    </location>
</feature>
<dbReference type="SUPFAM" id="SSF56112">
    <property type="entry name" value="Protein kinase-like (PK-like)"/>
    <property type="match status" value="1"/>
</dbReference>
<evidence type="ECO:0000259" key="8">
    <source>
        <dbReference type="PROSITE" id="PS50011"/>
    </source>
</evidence>
<evidence type="ECO:0000256" key="6">
    <source>
        <dbReference type="PROSITE-ProRule" id="PRU10141"/>
    </source>
</evidence>
<reference evidence="9 10" key="1">
    <citation type="submission" date="2024-02" db="EMBL/GenBank/DDBJ databases">
        <title>High-quality chromosome-scale genome assembly of Pensacola bahiagrass (Paspalum notatum Flugge var. saurae).</title>
        <authorList>
            <person name="Vega J.M."/>
            <person name="Podio M."/>
            <person name="Orjuela J."/>
            <person name="Siena L.A."/>
            <person name="Pessino S.C."/>
            <person name="Combes M.C."/>
            <person name="Mariac C."/>
            <person name="Albertini E."/>
            <person name="Pupilli F."/>
            <person name="Ortiz J.P.A."/>
            <person name="Leblanc O."/>
        </authorList>
    </citation>
    <scope>NUCLEOTIDE SEQUENCE [LARGE SCALE GENOMIC DNA]</scope>
    <source>
        <strain evidence="9">R1</strain>
        <tissue evidence="9">Leaf</tissue>
    </source>
</reference>
<evidence type="ECO:0000256" key="3">
    <source>
        <dbReference type="ARBA" id="ARBA00022741"/>
    </source>
</evidence>
<evidence type="ECO:0000256" key="5">
    <source>
        <dbReference type="ARBA" id="ARBA00022840"/>
    </source>
</evidence>
<dbReference type="GO" id="GO:0004674">
    <property type="term" value="F:protein serine/threonine kinase activity"/>
    <property type="evidence" value="ECO:0007669"/>
    <property type="project" value="UniProtKB-KW"/>
</dbReference>
<dbReference type="Gene3D" id="1.10.510.10">
    <property type="entry name" value="Transferase(Phosphotransferase) domain 1"/>
    <property type="match status" value="1"/>
</dbReference>
<evidence type="ECO:0000256" key="4">
    <source>
        <dbReference type="ARBA" id="ARBA00022777"/>
    </source>
</evidence>
<keyword evidence="7" id="KW-0812">Transmembrane</keyword>
<evidence type="ECO:0000256" key="7">
    <source>
        <dbReference type="SAM" id="Phobius"/>
    </source>
</evidence>
<keyword evidence="7" id="KW-0472">Membrane</keyword>
<evidence type="ECO:0000256" key="1">
    <source>
        <dbReference type="ARBA" id="ARBA00022527"/>
    </source>
</evidence>
<dbReference type="PROSITE" id="PS00107">
    <property type="entry name" value="PROTEIN_KINASE_ATP"/>
    <property type="match status" value="1"/>
</dbReference>
<name>A0AAQ3T4Y2_PASNO</name>
<dbReference type="InterPro" id="IPR000719">
    <property type="entry name" value="Prot_kinase_dom"/>
</dbReference>
<dbReference type="GO" id="GO:0005524">
    <property type="term" value="F:ATP binding"/>
    <property type="evidence" value="ECO:0007669"/>
    <property type="project" value="UniProtKB-UniRule"/>
</dbReference>
<dbReference type="PANTHER" id="PTHR27002:SF911">
    <property type="entry name" value="OS07G0538700 PROTEIN"/>
    <property type="match status" value="1"/>
</dbReference>
<dbReference type="PANTHER" id="PTHR27002">
    <property type="entry name" value="RECEPTOR-LIKE SERINE/THREONINE-PROTEIN KINASE SD1-8"/>
    <property type="match status" value="1"/>
</dbReference>
<dbReference type="PROSITE" id="PS50011">
    <property type="entry name" value="PROTEIN_KINASE_DOM"/>
    <property type="match status" value="1"/>
</dbReference>
<dbReference type="FunFam" id="3.30.200.20:FF:000177">
    <property type="entry name" value="Cysteine-rich receptor-like protein kinase 2"/>
    <property type="match status" value="1"/>
</dbReference>
<keyword evidence="4" id="KW-0418">Kinase</keyword>
<sequence length="365" mass="41053">CCPLPNQLLPHARETFRLQGIRTGGISAGLACSVVLVAILSVFLFVRLRLRRRVKVAKNGPSPKKIGRVHCVIFDLLTLQEATEHFSENNKIGEGGFGTVYKGILPDGQEIAVKTLVEGTSERGLHQLHNEVLILAELQHKNLVRLQGFCSHQNDTLLVYEYIKKGASTTFYLVRIHIYIYSIAGLEFSSRVLTNQTVPPFHPTPILRRGYMSPEYAMDGSLSPKVDIFSFGVLALEIVTRRSNCSFHDHGPVNLLTNVWGHWIKGTIWQMLHQSLDGYARSQALRCIHVGLLCVQQDPEHRPEISTVVFMLTRDSMELQPPSQPAFFFGGESTTASVSNRQNTCLYDRIDFVLQQSGCKRNYTY</sequence>
<keyword evidence="10" id="KW-1185">Reference proteome</keyword>
<organism evidence="9 10">
    <name type="scientific">Paspalum notatum var. saurae</name>
    <dbReference type="NCBI Taxonomy" id="547442"/>
    <lineage>
        <taxon>Eukaryota</taxon>
        <taxon>Viridiplantae</taxon>
        <taxon>Streptophyta</taxon>
        <taxon>Embryophyta</taxon>
        <taxon>Tracheophyta</taxon>
        <taxon>Spermatophyta</taxon>
        <taxon>Magnoliopsida</taxon>
        <taxon>Liliopsida</taxon>
        <taxon>Poales</taxon>
        <taxon>Poaceae</taxon>
        <taxon>PACMAD clade</taxon>
        <taxon>Panicoideae</taxon>
        <taxon>Andropogonodae</taxon>
        <taxon>Paspaleae</taxon>
        <taxon>Paspalinae</taxon>
        <taxon>Paspalum</taxon>
    </lineage>
</organism>
<evidence type="ECO:0000313" key="9">
    <source>
        <dbReference type="EMBL" id="WVZ66217.1"/>
    </source>
</evidence>
<proteinExistence type="predicted"/>
<gene>
    <name evidence="9" type="ORF">U9M48_015474</name>
</gene>
<dbReference type="InterPro" id="IPR017441">
    <property type="entry name" value="Protein_kinase_ATP_BS"/>
</dbReference>
<keyword evidence="1" id="KW-0723">Serine/threonine-protein kinase</keyword>
<accession>A0AAQ3T4Y2</accession>
<dbReference type="InterPro" id="IPR011009">
    <property type="entry name" value="Kinase-like_dom_sf"/>
</dbReference>
<keyword evidence="3 6" id="KW-0547">Nucleotide-binding</keyword>
<keyword evidence="7" id="KW-1133">Transmembrane helix</keyword>
<keyword evidence="5 6" id="KW-0067">ATP-binding</keyword>
<evidence type="ECO:0000256" key="2">
    <source>
        <dbReference type="ARBA" id="ARBA00022679"/>
    </source>
</evidence>
<protein>
    <recommendedName>
        <fullName evidence="8">Protein kinase domain-containing protein</fullName>
    </recommendedName>
</protein>
<dbReference type="Pfam" id="PF07714">
    <property type="entry name" value="PK_Tyr_Ser-Thr"/>
    <property type="match status" value="2"/>
</dbReference>
<dbReference type="AlphaFoldDB" id="A0AAQ3T4Y2"/>